<proteinExistence type="evidence at transcript level"/>
<feature type="region of interest" description="Disordered" evidence="1">
    <location>
        <begin position="321"/>
        <end position="349"/>
    </location>
</feature>
<protein>
    <recommendedName>
        <fullName evidence="3">C2 domain-containing protein</fullName>
    </recommendedName>
</protein>
<organism evidence="2">
    <name type="scientific">Corethrella appendiculata</name>
    <dbReference type="NCBI Taxonomy" id="1370023"/>
    <lineage>
        <taxon>Eukaryota</taxon>
        <taxon>Metazoa</taxon>
        <taxon>Ecdysozoa</taxon>
        <taxon>Arthropoda</taxon>
        <taxon>Hexapoda</taxon>
        <taxon>Insecta</taxon>
        <taxon>Pterygota</taxon>
        <taxon>Neoptera</taxon>
        <taxon>Endopterygota</taxon>
        <taxon>Diptera</taxon>
        <taxon>Nematocera</taxon>
        <taxon>Culicoidea</taxon>
        <taxon>Chaoboridae</taxon>
        <taxon>Corethrella</taxon>
    </lineage>
</organism>
<dbReference type="Gene3D" id="2.60.40.150">
    <property type="entry name" value="C2 domain"/>
    <property type="match status" value="1"/>
</dbReference>
<dbReference type="SUPFAM" id="SSF49562">
    <property type="entry name" value="C2 domain (Calcium/lipid-binding domain, CaLB)"/>
    <property type="match status" value="1"/>
</dbReference>
<evidence type="ECO:0000256" key="1">
    <source>
        <dbReference type="SAM" id="MobiDB-lite"/>
    </source>
</evidence>
<feature type="compositionally biased region" description="Low complexity" evidence="1">
    <location>
        <begin position="338"/>
        <end position="349"/>
    </location>
</feature>
<name>U5EPC7_9DIPT</name>
<dbReference type="EMBL" id="GANO01004757">
    <property type="protein sequence ID" value="JAB55114.1"/>
    <property type="molecule type" value="mRNA"/>
</dbReference>
<reference evidence="2" key="1">
    <citation type="journal article" date="2014" name="Insect Biochem. Mol. Biol.">
        <title>An insight into the sialome of the frog biting fly, Corethrella appendiculata.</title>
        <authorList>
            <person name="Ribeiro J.M.C."/>
            <person name="Chagas A.C."/>
            <person name="Pham V.M."/>
            <person name="Lounibos L.P."/>
            <person name="Calvo E."/>
        </authorList>
    </citation>
    <scope>NUCLEOTIDE SEQUENCE</scope>
    <source>
        <tissue evidence="2">Salivary glands</tissue>
    </source>
</reference>
<accession>U5EPC7</accession>
<sequence length="498" mass="55302">MSFSMNKLKAFIPRPDSLKLSSSTTTTTTTSSNKRSLSSSSSNPLSTFNEKLEPEVGFKLTLDGSMYDDSSTTSSSKSHKASQKNNSTPELLVNLIGVRHLPTSFGLKSVEGYMIKVKLFPGSQRYESTIQTSSWASFNETFKFPLTTAAAQKSSIKSKSKESNHVYQNEVAGSLPEKLFKGNFIVFTVFALLELPPGTGSSIKEKYNSFKRKGSLMLKDKPIIGKLAEGTLEKVEAKEKEDESTKRLTRSESQRNIGSVNCFLDPKMFTDIRNSVYSTEELWMPIKDMAISPIGGSTKANITTSLRGQVEMILQLSDYNQLTPTDDSDKKSNKNSDHQASSSSSNSSGSFLNIKKLLKNKNDKSTGKKLLLSVTTSKMRCPIKVKEEFENQAEKIYIKTTIFQHDILSNSWKSEQFTPTLSIKFDADKSTMSIPISCESDLNYVSIKVTLGTKTKVGKKIVLGTLNISADSSSAKLQQWQKMRDSRCTPITMWQNLE</sequence>
<evidence type="ECO:0000313" key="2">
    <source>
        <dbReference type="EMBL" id="JAB55114.1"/>
    </source>
</evidence>
<feature type="compositionally biased region" description="Low complexity" evidence="1">
    <location>
        <begin position="18"/>
        <end position="47"/>
    </location>
</feature>
<feature type="compositionally biased region" description="Basic and acidic residues" evidence="1">
    <location>
        <begin position="327"/>
        <end position="337"/>
    </location>
</feature>
<dbReference type="AlphaFoldDB" id="U5EPC7"/>
<feature type="region of interest" description="Disordered" evidence="1">
    <location>
        <begin position="16"/>
        <end position="50"/>
    </location>
</feature>
<dbReference type="InterPro" id="IPR035892">
    <property type="entry name" value="C2_domain_sf"/>
</dbReference>
<evidence type="ECO:0008006" key="3">
    <source>
        <dbReference type="Google" id="ProtNLM"/>
    </source>
</evidence>